<keyword evidence="3" id="KW-1185">Reference proteome</keyword>
<evidence type="ECO:0000313" key="2">
    <source>
        <dbReference type="EMBL" id="KAK7338518.1"/>
    </source>
</evidence>
<accession>A0AAN9LQT5</accession>
<feature type="transmembrane region" description="Helical" evidence="1">
    <location>
        <begin position="99"/>
        <end position="121"/>
    </location>
</feature>
<protein>
    <submittedName>
        <fullName evidence="2">Uncharacterized protein</fullName>
    </submittedName>
</protein>
<gene>
    <name evidence="2" type="ORF">VNO77_19130</name>
</gene>
<sequence>MHGALKSESIVYLSWPASKHMPLINRTCIRLGLFSLPTKAIGGPHTLLFFLQPPFCMGFPPTSRNSILHAMTSVTVSHKTSMASHSNFKLVFDLMGYQVLWLIFPTSFGSSLVKLGGTYLIRTPRLIKGFRIGIANLEFTDILDLRIQITSASTSACNPFYHPSAIVILYEISQEDVITILKDISEYALVVVPIPAEENGMSSREEDKILITSLVKKE</sequence>
<evidence type="ECO:0000313" key="3">
    <source>
        <dbReference type="Proteomes" id="UP001367508"/>
    </source>
</evidence>
<evidence type="ECO:0000256" key="1">
    <source>
        <dbReference type="SAM" id="Phobius"/>
    </source>
</evidence>
<reference evidence="2 3" key="1">
    <citation type="submission" date="2024-01" db="EMBL/GenBank/DDBJ databases">
        <title>The genomes of 5 underutilized Papilionoideae crops provide insights into root nodulation and disease resistanc.</title>
        <authorList>
            <person name="Jiang F."/>
        </authorList>
    </citation>
    <scope>NUCLEOTIDE SEQUENCE [LARGE SCALE GENOMIC DNA]</scope>
    <source>
        <strain evidence="2">LVBAO_FW01</strain>
        <tissue evidence="2">Leaves</tissue>
    </source>
</reference>
<name>A0AAN9LQT5_CANGL</name>
<keyword evidence="1" id="KW-0812">Transmembrane</keyword>
<dbReference type="EMBL" id="JAYMYQ010000004">
    <property type="protein sequence ID" value="KAK7338518.1"/>
    <property type="molecule type" value="Genomic_DNA"/>
</dbReference>
<comment type="caution">
    <text evidence="2">The sequence shown here is derived from an EMBL/GenBank/DDBJ whole genome shotgun (WGS) entry which is preliminary data.</text>
</comment>
<organism evidence="2 3">
    <name type="scientific">Canavalia gladiata</name>
    <name type="common">Sword bean</name>
    <name type="synonym">Dolichos gladiatus</name>
    <dbReference type="NCBI Taxonomy" id="3824"/>
    <lineage>
        <taxon>Eukaryota</taxon>
        <taxon>Viridiplantae</taxon>
        <taxon>Streptophyta</taxon>
        <taxon>Embryophyta</taxon>
        <taxon>Tracheophyta</taxon>
        <taxon>Spermatophyta</taxon>
        <taxon>Magnoliopsida</taxon>
        <taxon>eudicotyledons</taxon>
        <taxon>Gunneridae</taxon>
        <taxon>Pentapetalae</taxon>
        <taxon>rosids</taxon>
        <taxon>fabids</taxon>
        <taxon>Fabales</taxon>
        <taxon>Fabaceae</taxon>
        <taxon>Papilionoideae</taxon>
        <taxon>50 kb inversion clade</taxon>
        <taxon>NPAAA clade</taxon>
        <taxon>indigoferoid/millettioid clade</taxon>
        <taxon>Phaseoleae</taxon>
        <taxon>Canavalia</taxon>
    </lineage>
</organism>
<dbReference type="Proteomes" id="UP001367508">
    <property type="component" value="Unassembled WGS sequence"/>
</dbReference>
<keyword evidence="1" id="KW-1133">Transmembrane helix</keyword>
<dbReference type="AlphaFoldDB" id="A0AAN9LQT5"/>
<proteinExistence type="predicted"/>
<keyword evidence="1" id="KW-0472">Membrane</keyword>